<dbReference type="EMBL" id="NCSJ02000146">
    <property type="protein sequence ID" value="RFU28926.1"/>
    <property type="molecule type" value="Genomic_DNA"/>
</dbReference>
<evidence type="ECO:0000256" key="2">
    <source>
        <dbReference type="SAM" id="MobiDB-lite"/>
    </source>
</evidence>
<evidence type="ECO:0000313" key="3">
    <source>
        <dbReference type="EMBL" id="RFU28926.1"/>
    </source>
</evidence>
<feature type="region of interest" description="Disordered" evidence="2">
    <location>
        <begin position="170"/>
        <end position="199"/>
    </location>
</feature>
<reference evidence="3 4" key="1">
    <citation type="submission" date="2018-05" db="EMBL/GenBank/DDBJ databases">
        <title>Draft genome sequence of Scytalidium lignicola DSM 105466, a ubiquitous saprotrophic fungus.</title>
        <authorList>
            <person name="Buettner E."/>
            <person name="Gebauer A.M."/>
            <person name="Hofrichter M."/>
            <person name="Liers C."/>
            <person name="Kellner H."/>
        </authorList>
    </citation>
    <scope>NUCLEOTIDE SEQUENCE [LARGE SCALE GENOMIC DNA]</scope>
    <source>
        <strain evidence="3 4">DSM 105466</strain>
    </source>
</reference>
<feature type="non-terminal residue" evidence="3">
    <location>
        <position position="270"/>
    </location>
</feature>
<dbReference type="InterPro" id="IPR029069">
    <property type="entry name" value="HotDog_dom_sf"/>
</dbReference>
<evidence type="ECO:0000256" key="1">
    <source>
        <dbReference type="ARBA" id="ARBA00038476"/>
    </source>
</evidence>
<accession>A0A3E2H697</accession>
<dbReference type="PANTHER" id="PTHR12475:SF4">
    <property type="entry name" value="PROTEIN THEM6"/>
    <property type="match status" value="1"/>
</dbReference>
<protein>
    <recommendedName>
        <fullName evidence="5">Capsule polysaccharide biosynthesis protein</fullName>
    </recommendedName>
</protein>
<dbReference type="OMA" id="LCELDYN"/>
<evidence type="ECO:0008006" key="5">
    <source>
        <dbReference type="Google" id="ProtNLM"/>
    </source>
</evidence>
<feature type="compositionally biased region" description="Low complexity" evidence="2">
    <location>
        <begin position="179"/>
        <end position="194"/>
    </location>
</feature>
<evidence type="ECO:0000313" key="4">
    <source>
        <dbReference type="Proteomes" id="UP000258309"/>
    </source>
</evidence>
<dbReference type="AlphaFoldDB" id="A0A3E2H697"/>
<organism evidence="3 4">
    <name type="scientific">Scytalidium lignicola</name>
    <name type="common">Hyphomycete</name>
    <dbReference type="NCBI Taxonomy" id="5539"/>
    <lineage>
        <taxon>Eukaryota</taxon>
        <taxon>Fungi</taxon>
        <taxon>Dikarya</taxon>
        <taxon>Ascomycota</taxon>
        <taxon>Pezizomycotina</taxon>
        <taxon>Leotiomycetes</taxon>
        <taxon>Leotiomycetes incertae sedis</taxon>
        <taxon>Scytalidium</taxon>
    </lineage>
</organism>
<dbReference type="PANTHER" id="PTHR12475">
    <property type="match status" value="1"/>
</dbReference>
<sequence length="270" mass="30488">MLECDYNIHKSNSTYFSDLDVTRCHLLSLLCAPGLPAYKKRRASGEETAPFNIALGGVACFFQREIKPYEAYEMWTRVLGWDHKWVYVVTHFVRKGVKKPAGYLMHDQPRPWFSFLRGKRGEVQETSSSEGDQPVKSKSDIFAFGLSKCVFKSGRKTLPPELVFQRCQQLPLKPEDSTPESSSSMEDSGIIESSVGNSATISPGSVAELLEWSLTPEQDTVNEWSWEMIEAERQRGMKIAALMAGLDQLKEEFTGDSKPALGEYRDLLWA</sequence>
<name>A0A3E2H697_SCYLI</name>
<keyword evidence="4" id="KW-1185">Reference proteome</keyword>
<proteinExistence type="inferred from homology"/>
<dbReference type="SUPFAM" id="SSF54637">
    <property type="entry name" value="Thioesterase/thiol ester dehydrase-isomerase"/>
    <property type="match status" value="1"/>
</dbReference>
<feature type="non-terminal residue" evidence="3">
    <location>
        <position position="1"/>
    </location>
</feature>
<dbReference type="Pfam" id="PF13279">
    <property type="entry name" value="4HBT_2"/>
    <property type="match status" value="1"/>
</dbReference>
<dbReference type="Proteomes" id="UP000258309">
    <property type="component" value="Unassembled WGS sequence"/>
</dbReference>
<dbReference type="InterPro" id="IPR051490">
    <property type="entry name" value="THEM6_lcsJ_thioesterase"/>
</dbReference>
<dbReference type="CDD" id="cd00586">
    <property type="entry name" value="4HBT"/>
    <property type="match status" value="1"/>
</dbReference>
<comment type="caution">
    <text evidence="3">The sequence shown here is derived from an EMBL/GenBank/DDBJ whole genome shotgun (WGS) entry which is preliminary data.</text>
</comment>
<gene>
    <name evidence="3" type="ORF">B7463_g7413</name>
</gene>
<comment type="similarity">
    <text evidence="1">Belongs to the lcsJ thioesterase family.</text>
</comment>
<dbReference type="OrthoDB" id="265761at2759"/>